<sequence length="294" mass="32139">MVCKVISSDLILQAQDKAKIGQLPDYIPWLSQADPNGLAIAFISLDNQLESHGNIEQIFPLMSVIKPFVLLYLLEQLGEELVFKKVGQNPSNLPFNSLDQLEIDNGFPRNPMINSGAITLASLLMGENGFNRCEKLRFWLNKQAGCQLFLSETILNSVRSLPNFRNQAIVEKLTAKGYLENPELALDTYNHICCLSGTIIDLVRLGLLLVKGSDLILAKHCQIVREIMTTCGLYEASADFAQKVGLPTKSGVSGAVLTLIPEQGAIACYSPPLDAQGNSVAGLWLVEHIASLIC</sequence>
<dbReference type="OrthoDB" id="9788822at2"/>
<comment type="catalytic activity">
    <reaction evidence="4">
        <text>L-glutamine + H2O = L-glutamate + NH4(+)</text>
        <dbReference type="Rhea" id="RHEA:15889"/>
        <dbReference type="ChEBI" id="CHEBI:15377"/>
        <dbReference type="ChEBI" id="CHEBI:28938"/>
        <dbReference type="ChEBI" id="CHEBI:29985"/>
        <dbReference type="ChEBI" id="CHEBI:58359"/>
        <dbReference type="EC" id="3.5.1.2"/>
    </reaction>
</comment>
<dbReference type="AlphaFoldDB" id="B7K4M7"/>
<dbReference type="GO" id="GO:0006543">
    <property type="term" value="P:L-glutamine catabolic process"/>
    <property type="evidence" value="ECO:0007669"/>
    <property type="project" value="TreeGrafter"/>
</dbReference>
<evidence type="ECO:0000256" key="1">
    <source>
        <dbReference type="ARBA" id="ARBA00011076"/>
    </source>
</evidence>
<evidence type="ECO:0000313" key="5">
    <source>
        <dbReference type="EMBL" id="ACK65492.1"/>
    </source>
</evidence>
<evidence type="ECO:0000313" key="6">
    <source>
        <dbReference type="Proteomes" id="UP000008204"/>
    </source>
</evidence>
<dbReference type="eggNOG" id="COG2066">
    <property type="taxonomic scope" value="Bacteria"/>
</dbReference>
<reference evidence="6" key="1">
    <citation type="journal article" date="2011" name="MBio">
        <title>Novel metabolic attributes of the genus Cyanothece, comprising a group of unicellular nitrogen-fixing Cyanobacteria.</title>
        <authorList>
            <person name="Bandyopadhyay A."/>
            <person name="Elvitigala T."/>
            <person name="Welsh E."/>
            <person name="Stockel J."/>
            <person name="Liberton M."/>
            <person name="Min H."/>
            <person name="Sherman L.A."/>
            <person name="Pakrasi H.B."/>
        </authorList>
    </citation>
    <scope>NUCLEOTIDE SEQUENCE [LARGE SCALE GENOMIC DNA]</scope>
    <source>
        <strain evidence="6">PCC 8801</strain>
    </source>
</reference>
<evidence type="ECO:0000256" key="2">
    <source>
        <dbReference type="ARBA" id="ARBA00012918"/>
    </source>
</evidence>
<protein>
    <recommendedName>
        <fullName evidence="2">glutaminase</fullName>
        <ecNumber evidence="2">3.5.1.2</ecNumber>
    </recommendedName>
</protein>
<name>B7K4M7_RIPO1</name>
<organism evidence="5 6">
    <name type="scientific">Rippkaea orientalis (strain PCC 8801 / RF-1)</name>
    <name type="common">Cyanothece sp. (strain PCC 8801)</name>
    <dbReference type="NCBI Taxonomy" id="41431"/>
    <lineage>
        <taxon>Bacteria</taxon>
        <taxon>Bacillati</taxon>
        <taxon>Cyanobacteriota</taxon>
        <taxon>Cyanophyceae</taxon>
        <taxon>Oscillatoriophycideae</taxon>
        <taxon>Chroococcales</taxon>
        <taxon>Aphanothecaceae</taxon>
        <taxon>Rippkaea</taxon>
        <taxon>Rippkaea orientalis</taxon>
    </lineage>
</organism>
<dbReference type="SUPFAM" id="SSF56601">
    <property type="entry name" value="beta-lactamase/transpeptidase-like"/>
    <property type="match status" value="1"/>
</dbReference>
<dbReference type="PANTHER" id="PTHR12544:SF48">
    <property type="entry name" value="GLUTAMINASE 1"/>
    <property type="match status" value="1"/>
</dbReference>
<dbReference type="HOGENOM" id="CLU_027932_1_0_3"/>
<keyword evidence="3 5" id="KW-0378">Hydrolase</keyword>
<dbReference type="InterPro" id="IPR015868">
    <property type="entry name" value="Glutaminase"/>
</dbReference>
<accession>B7K4M7</accession>
<dbReference type="Pfam" id="PF04960">
    <property type="entry name" value="Glutaminase"/>
    <property type="match status" value="1"/>
</dbReference>
<dbReference type="EC" id="3.5.1.2" evidence="2"/>
<keyword evidence="6" id="KW-1185">Reference proteome</keyword>
<dbReference type="GO" id="GO:0006537">
    <property type="term" value="P:glutamate biosynthetic process"/>
    <property type="evidence" value="ECO:0007669"/>
    <property type="project" value="TreeGrafter"/>
</dbReference>
<dbReference type="RefSeq" id="WP_012594765.1">
    <property type="nucleotide sequence ID" value="NC_011726.1"/>
</dbReference>
<dbReference type="KEGG" id="cyp:PCC8801_1435"/>
<dbReference type="InterPro" id="IPR012338">
    <property type="entry name" value="Beta-lactam/transpept-like"/>
</dbReference>
<evidence type="ECO:0000256" key="3">
    <source>
        <dbReference type="ARBA" id="ARBA00022801"/>
    </source>
</evidence>
<proteinExistence type="inferred from homology"/>
<gene>
    <name evidence="5" type="ordered locus">PCC8801_1435</name>
</gene>
<comment type="similarity">
    <text evidence="1">Belongs to the glutaminase family.</text>
</comment>
<dbReference type="STRING" id="41431.PCC8801_1435"/>
<dbReference type="Gene3D" id="3.40.710.10">
    <property type="entry name" value="DD-peptidase/beta-lactamase superfamily"/>
    <property type="match status" value="1"/>
</dbReference>
<dbReference type="PANTHER" id="PTHR12544">
    <property type="entry name" value="GLUTAMINASE"/>
    <property type="match status" value="1"/>
</dbReference>
<dbReference type="Proteomes" id="UP000008204">
    <property type="component" value="Chromosome"/>
</dbReference>
<dbReference type="EMBL" id="CP001287">
    <property type="protein sequence ID" value="ACK65492.1"/>
    <property type="molecule type" value="Genomic_DNA"/>
</dbReference>
<evidence type="ECO:0000256" key="4">
    <source>
        <dbReference type="ARBA" id="ARBA00049534"/>
    </source>
</evidence>
<dbReference type="GO" id="GO:0004359">
    <property type="term" value="F:glutaminase activity"/>
    <property type="evidence" value="ECO:0007669"/>
    <property type="project" value="UniProtKB-EC"/>
</dbReference>